<keyword evidence="3" id="KW-0808">Transferase</keyword>
<evidence type="ECO:0000313" key="7">
    <source>
        <dbReference type="EMBL" id="KKN30779.1"/>
    </source>
</evidence>
<dbReference type="GO" id="GO:0009007">
    <property type="term" value="F:site-specific DNA-methyltransferase (adenine-specific) activity"/>
    <property type="evidence" value="ECO:0007669"/>
    <property type="project" value="UniProtKB-EC"/>
</dbReference>
<dbReference type="GO" id="GO:0032259">
    <property type="term" value="P:methylation"/>
    <property type="evidence" value="ECO:0007669"/>
    <property type="project" value="UniProtKB-KW"/>
</dbReference>
<name>A0A0F9PKU4_9ZZZZ</name>
<evidence type="ECO:0000256" key="3">
    <source>
        <dbReference type="ARBA" id="ARBA00022679"/>
    </source>
</evidence>
<keyword evidence="2" id="KW-0489">Methyltransferase</keyword>
<dbReference type="AlphaFoldDB" id="A0A0F9PKU4"/>
<reference evidence="7" key="1">
    <citation type="journal article" date="2015" name="Nature">
        <title>Complex archaea that bridge the gap between prokaryotes and eukaryotes.</title>
        <authorList>
            <person name="Spang A."/>
            <person name="Saw J.H."/>
            <person name="Jorgensen S.L."/>
            <person name="Zaremba-Niedzwiedzka K."/>
            <person name="Martijn J."/>
            <person name="Lind A.E."/>
            <person name="van Eijk R."/>
            <person name="Schleper C."/>
            <person name="Guy L."/>
            <person name="Ettema T.J."/>
        </authorList>
    </citation>
    <scope>NUCLEOTIDE SEQUENCE</scope>
</reference>
<dbReference type="GO" id="GO:0008170">
    <property type="term" value="F:N-methyltransferase activity"/>
    <property type="evidence" value="ECO:0007669"/>
    <property type="project" value="InterPro"/>
</dbReference>
<feature type="domain" description="DNA methylase adenine-specific" evidence="6">
    <location>
        <begin position="138"/>
        <end position="292"/>
    </location>
</feature>
<dbReference type="InterPro" id="IPR003356">
    <property type="entry name" value="DNA_methylase_A-5"/>
</dbReference>
<gene>
    <name evidence="7" type="ORF">LCGC14_0830640</name>
</gene>
<dbReference type="Pfam" id="PF02384">
    <property type="entry name" value="N6_Mtase"/>
    <property type="match status" value="1"/>
</dbReference>
<dbReference type="GO" id="GO:0003677">
    <property type="term" value="F:DNA binding"/>
    <property type="evidence" value="ECO:0007669"/>
    <property type="project" value="InterPro"/>
</dbReference>
<sequence>MAENIRLLDSQIILEIFGLNSDIYAESVKFFKEKIKVSENYEKFFKEWKEIFEKIYGKKMFLDFFINHTYFAQILKILLITKLGTISSLNFEEIYKDYITINLKDLKLLEFDYYSWTHFSKDLFKVIYTKIGNTKCTKEDLFSNLYQQIFISDVRHKIGEFFTPSTLVQRMVDDIYIFGLKILDPSCGSGNFLVSIMNKIIDSSKSLQLKYKAILNVYGFDINPLAIITTKINIFLLLLEYFNIEKSLLPNLNIFLIDSLFPESYEKNTNINIKNLYNSFDLVIGNPPWLTYKDLYNKDYQIKIRELSGKLEIKPLSQFITHIELAAVFFYAIPLKFLKLNGIIFFAMPKSVLNGDHCYKFRAFSIFNKNLEIWDFPNYYFFNVNHICLKAEYIGKVKKISINDKFPIKTKIFNNNLELIEETIYSSLKIHENGAKLILPHHEASMIDKLKKSSYKNKFFQGATLVPRSLIFFQIEEKINGNFLISSDSDVSARAKKEWEYSFQNIEIERKFQFKTFLNKDLIPFFLKRKRNVFLPVNEQFDLDLKFLQKHPNALAFYKDINGFYQNHKKKTSNINTLFANLNFWNKLKKQENNKSFIIVYNASGSNLKAAVINNQIQKIIIGSENYYYSTNSENEAYYLSAILNSPSLSRNIKLIKSSRHIHKRPFMFPIPIYNKSNITHKKLAKKGKKYQTITQDLFLNNPKITSEKVRIIIHYKLLKIQKLIEEIIFL</sequence>
<evidence type="ECO:0000256" key="2">
    <source>
        <dbReference type="ARBA" id="ARBA00022603"/>
    </source>
</evidence>
<dbReference type="PROSITE" id="PS00092">
    <property type="entry name" value="N6_MTASE"/>
    <property type="match status" value="1"/>
</dbReference>
<comment type="catalytic activity">
    <reaction evidence="5">
        <text>a 2'-deoxyadenosine in DNA + S-adenosyl-L-methionine = an N(6)-methyl-2'-deoxyadenosine in DNA + S-adenosyl-L-homocysteine + H(+)</text>
        <dbReference type="Rhea" id="RHEA:15197"/>
        <dbReference type="Rhea" id="RHEA-COMP:12418"/>
        <dbReference type="Rhea" id="RHEA-COMP:12419"/>
        <dbReference type="ChEBI" id="CHEBI:15378"/>
        <dbReference type="ChEBI" id="CHEBI:57856"/>
        <dbReference type="ChEBI" id="CHEBI:59789"/>
        <dbReference type="ChEBI" id="CHEBI:90615"/>
        <dbReference type="ChEBI" id="CHEBI:90616"/>
        <dbReference type="EC" id="2.1.1.72"/>
    </reaction>
</comment>
<dbReference type="EC" id="2.1.1.72" evidence="1"/>
<dbReference type="PRINTS" id="PR00507">
    <property type="entry name" value="N12N6MTFRASE"/>
</dbReference>
<proteinExistence type="predicted"/>
<organism evidence="7">
    <name type="scientific">marine sediment metagenome</name>
    <dbReference type="NCBI Taxonomy" id="412755"/>
    <lineage>
        <taxon>unclassified sequences</taxon>
        <taxon>metagenomes</taxon>
        <taxon>ecological metagenomes</taxon>
    </lineage>
</organism>
<dbReference type="PANTHER" id="PTHR33841">
    <property type="entry name" value="DNA METHYLTRANSFERASE YEEA-RELATED"/>
    <property type="match status" value="1"/>
</dbReference>
<keyword evidence="4" id="KW-0680">Restriction system</keyword>
<evidence type="ECO:0000256" key="1">
    <source>
        <dbReference type="ARBA" id="ARBA00011900"/>
    </source>
</evidence>
<dbReference type="InterPro" id="IPR002052">
    <property type="entry name" value="DNA_methylase_N6_adenine_CS"/>
</dbReference>
<evidence type="ECO:0000256" key="4">
    <source>
        <dbReference type="ARBA" id="ARBA00022747"/>
    </source>
</evidence>
<accession>A0A0F9PKU4</accession>
<protein>
    <recommendedName>
        <fullName evidence="1">site-specific DNA-methyltransferase (adenine-specific)</fullName>
        <ecNumber evidence="1">2.1.1.72</ecNumber>
    </recommendedName>
</protein>
<evidence type="ECO:0000259" key="6">
    <source>
        <dbReference type="Pfam" id="PF02384"/>
    </source>
</evidence>
<dbReference type="Gene3D" id="3.40.50.150">
    <property type="entry name" value="Vaccinia Virus protein VP39"/>
    <property type="match status" value="1"/>
</dbReference>
<dbReference type="SUPFAM" id="SSF53335">
    <property type="entry name" value="S-adenosyl-L-methionine-dependent methyltransferases"/>
    <property type="match status" value="1"/>
</dbReference>
<dbReference type="EMBL" id="LAZR01002381">
    <property type="protein sequence ID" value="KKN30779.1"/>
    <property type="molecule type" value="Genomic_DNA"/>
</dbReference>
<dbReference type="PANTHER" id="PTHR33841:SF1">
    <property type="entry name" value="DNA METHYLTRANSFERASE A"/>
    <property type="match status" value="1"/>
</dbReference>
<dbReference type="InterPro" id="IPR029063">
    <property type="entry name" value="SAM-dependent_MTases_sf"/>
</dbReference>
<dbReference type="GO" id="GO:0009307">
    <property type="term" value="P:DNA restriction-modification system"/>
    <property type="evidence" value="ECO:0007669"/>
    <property type="project" value="UniProtKB-KW"/>
</dbReference>
<dbReference type="InterPro" id="IPR050953">
    <property type="entry name" value="N4_N6_ade-DNA_methylase"/>
</dbReference>
<comment type="caution">
    <text evidence="7">The sequence shown here is derived from an EMBL/GenBank/DDBJ whole genome shotgun (WGS) entry which is preliminary data.</text>
</comment>
<evidence type="ECO:0000256" key="5">
    <source>
        <dbReference type="ARBA" id="ARBA00047942"/>
    </source>
</evidence>